<dbReference type="RefSeq" id="WP_050366269.1">
    <property type="nucleotide sequence ID" value="NZ_BMUB01000017.1"/>
</dbReference>
<keyword evidence="4" id="KW-1185">Reference proteome</keyword>
<dbReference type="GeneID" id="97488702"/>
<sequence>MNRTTTRRAATATISLLLASAAALGVSGQAMAAPAPVPAAAAPSHPSSSSAATADTGLRIASLPAQRIAADHRPHEFTVRYAGDTRLAQAQQILVLSPEHGPYLQSEDIRLEWFDDATRHWEPAVLDSQTGTLYTRIPLTGRILTQGSDTAIRYRITLQHDLPTAPRHLTVQPRTILYTAPQTTGNQA</sequence>
<dbReference type="Proteomes" id="UP000610124">
    <property type="component" value="Unassembled WGS sequence"/>
</dbReference>
<dbReference type="EMBL" id="BMUB01000017">
    <property type="protein sequence ID" value="GGU96056.1"/>
    <property type="molecule type" value="Genomic_DNA"/>
</dbReference>
<name>A0A1E7N961_KITAU</name>
<dbReference type="Proteomes" id="UP000037395">
    <property type="component" value="Unassembled WGS sequence"/>
</dbReference>
<reference evidence="2" key="1">
    <citation type="journal article" date="2014" name="Int. J. Syst. Evol. Microbiol.">
        <title>Complete genome sequence of Corynebacterium casei LMG S-19264T (=DSM 44701T), isolated from a smear-ripened cheese.</title>
        <authorList>
            <consortium name="US DOE Joint Genome Institute (JGI-PGF)"/>
            <person name="Walter F."/>
            <person name="Albersmeier A."/>
            <person name="Kalinowski J."/>
            <person name="Ruckert C."/>
        </authorList>
    </citation>
    <scope>NUCLEOTIDE SEQUENCE</scope>
    <source>
        <strain evidence="2">JCM 4434</strain>
    </source>
</reference>
<evidence type="ECO:0000313" key="4">
    <source>
        <dbReference type="Proteomes" id="UP000037395"/>
    </source>
</evidence>
<feature type="chain" id="PRO_5036306973" evidence="1">
    <location>
        <begin position="33"/>
        <end position="188"/>
    </location>
</feature>
<feature type="signal peptide" evidence="1">
    <location>
        <begin position="1"/>
        <end position="32"/>
    </location>
</feature>
<evidence type="ECO:0000313" key="3">
    <source>
        <dbReference type="EMBL" id="OEV37231.1"/>
    </source>
</evidence>
<accession>A0A1E7N961</accession>
<gene>
    <name evidence="2" type="ORF">GCM10010502_57540</name>
    <name evidence="3" type="ORF">HS99_0005360</name>
</gene>
<organism evidence="3 4">
    <name type="scientific">Kitasatospora aureofaciens</name>
    <name type="common">Streptomyces aureofaciens</name>
    <dbReference type="NCBI Taxonomy" id="1894"/>
    <lineage>
        <taxon>Bacteria</taxon>
        <taxon>Bacillati</taxon>
        <taxon>Actinomycetota</taxon>
        <taxon>Actinomycetes</taxon>
        <taxon>Kitasatosporales</taxon>
        <taxon>Streptomycetaceae</taxon>
        <taxon>Kitasatospora</taxon>
    </lineage>
</organism>
<reference evidence="3" key="4">
    <citation type="submission" date="2016-08" db="EMBL/GenBank/DDBJ databases">
        <title>Sequencing, Assembly and Comparative Genomics of S. aureofaciens ATCC 10762.</title>
        <authorList>
            <person name="Gradnigo J.S."/>
            <person name="Johnson N."/>
            <person name="Somerville G.A."/>
        </authorList>
    </citation>
    <scope>NUCLEOTIDE SEQUENCE [LARGE SCALE GENOMIC DNA]</scope>
    <source>
        <strain evidence="3">ATCC 10762</strain>
    </source>
</reference>
<dbReference type="EMBL" id="JPRF03000021">
    <property type="protein sequence ID" value="OEV37231.1"/>
    <property type="molecule type" value="Genomic_DNA"/>
</dbReference>
<keyword evidence="1" id="KW-0732">Signal</keyword>
<comment type="caution">
    <text evidence="3">The sequence shown here is derived from an EMBL/GenBank/DDBJ whole genome shotgun (WGS) entry which is preliminary data.</text>
</comment>
<accession>A0A8H9HYL4</accession>
<protein>
    <submittedName>
        <fullName evidence="3">Uncharacterized protein</fullName>
    </submittedName>
</protein>
<reference evidence="3 4" key="2">
    <citation type="submission" date="2014-07" db="EMBL/GenBank/DDBJ databases">
        <authorList>
            <person name="Zhang J.E."/>
            <person name="Yang H."/>
            <person name="Guo J."/>
            <person name="Deng Z."/>
            <person name="Luo H."/>
            <person name="Luo M."/>
            <person name="Zhao B."/>
        </authorList>
    </citation>
    <scope>NUCLEOTIDE SEQUENCE [LARGE SCALE GENOMIC DNA]</scope>
    <source>
        <strain evidence="3">ATCC 10762</strain>
        <strain evidence="4">ATCC 10762 / DSM 40127 / CCM 3239 / JCM 4008 / LMG 5968 / NBRC 12843 / NCIMB 8234 / A-377</strain>
    </source>
</reference>
<evidence type="ECO:0000313" key="2">
    <source>
        <dbReference type="EMBL" id="GGU96056.1"/>
    </source>
</evidence>
<dbReference type="AlphaFoldDB" id="A0A1E7N961"/>
<proteinExistence type="predicted"/>
<reference evidence="2" key="5">
    <citation type="submission" date="2020-09" db="EMBL/GenBank/DDBJ databases">
        <authorList>
            <person name="Sun Q."/>
            <person name="Ohkuma M."/>
        </authorList>
    </citation>
    <scope>NUCLEOTIDE SEQUENCE</scope>
    <source>
        <strain evidence="2">JCM 4434</strain>
    </source>
</reference>
<reference evidence="4" key="3">
    <citation type="submission" date="2016-08" db="EMBL/GenBank/DDBJ databases">
        <title>Sequencing, assembly and comparative genomics of S. aureofaciens ATCC 10762.</title>
        <authorList>
            <person name="Gradnigo J.S."/>
            <person name="Johnson N."/>
            <person name="Somerville G.A."/>
        </authorList>
    </citation>
    <scope>NUCLEOTIDE SEQUENCE [LARGE SCALE GENOMIC DNA]</scope>
    <source>
        <strain evidence="4">ATCC 10762 / DSM 40127 / CCM 3239 / JCM 4008 / LMG 5968 / NBRC 12843 / NCIMB 8234 / A-377</strain>
    </source>
</reference>
<evidence type="ECO:0000256" key="1">
    <source>
        <dbReference type="SAM" id="SignalP"/>
    </source>
</evidence>